<gene>
    <name evidence="2" type="ORF">I303_104436</name>
</gene>
<dbReference type="KEGG" id="kdj:28968284"/>
<feature type="compositionally biased region" description="Polar residues" evidence="1">
    <location>
        <begin position="106"/>
        <end position="125"/>
    </location>
</feature>
<organism evidence="2 3">
    <name type="scientific">Kwoniella dejecticola CBS 10117</name>
    <dbReference type="NCBI Taxonomy" id="1296121"/>
    <lineage>
        <taxon>Eukaryota</taxon>
        <taxon>Fungi</taxon>
        <taxon>Dikarya</taxon>
        <taxon>Basidiomycota</taxon>
        <taxon>Agaricomycotina</taxon>
        <taxon>Tremellomycetes</taxon>
        <taxon>Tremellales</taxon>
        <taxon>Cryptococcaceae</taxon>
        <taxon>Kwoniella</taxon>
    </lineage>
</organism>
<dbReference type="RefSeq" id="XP_065825029.1">
    <property type="nucleotide sequence ID" value="XM_065968957.1"/>
</dbReference>
<evidence type="ECO:0000313" key="2">
    <source>
        <dbReference type="EMBL" id="WWC61851.1"/>
    </source>
</evidence>
<sequence length="443" mass="48669">MSRPTPLPIPISSLLVSTSPTPSSFASVSTSTNVSSPASISYLSPSTYIVGPLPPTSPLHLALNYLGLADHLPYSPLNAPRHAQEAVGELAKGKGKGKGKERAAENTSQANNQVAETTTNDGNGTKQLSREIRARERVLIITGPKGEYADKIQEEDEDVFRSISGEWETLKMLKRVDIRYCPSPKHLQLLLTLLTESDSRFDNNSNQNLSHAHSHPHHVESTPSLIILWDVASMFMVQQTVDENEPPPNMTPSVNANANATVSRNTDECMPSGDDEPMPNQPVDVRQEHGKRFKSDARLSDYMDLLSATKATVDHLNTLHPSDPPTQLIILEPSLNALSSLPILPPITSENEDPKMPKSARERKVPVIDGARWLFGKASIGIIHQLSGEANVSTSYYTLTFERDGNTSYQMRKKKCSKAPHSVAEYEGSLDGPTGWRWDWVTP</sequence>
<dbReference type="GeneID" id="28968284"/>
<protein>
    <submittedName>
        <fullName evidence="2">Uncharacterized protein</fullName>
    </submittedName>
</protein>
<name>A0AAJ8MGZ2_9TREE</name>
<evidence type="ECO:0000256" key="1">
    <source>
        <dbReference type="SAM" id="MobiDB-lite"/>
    </source>
</evidence>
<dbReference type="AlphaFoldDB" id="A0AAJ8MGZ2"/>
<reference evidence="2" key="1">
    <citation type="submission" date="2013-07" db="EMBL/GenBank/DDBJ databases">
        <authorList>
            <consortium name="The Broad Institute Genome Sequencing Platform"/>
            <person name="Cuomo C."/>
            <person name="Litvintseva A."/>
            <person name="Chen Y."/>
            <person name="Heitman J."/>
            <person name="Sun S."/>
            <person name="Springer D."/>
            <person name="Dromer F."/>
            <person name="Young S.K."/>
            <person name="Zeng Q."/>
            <person name="Gargeya S."/>
            <person name="Fitzgerald M."/>
            <person name="Abouelleil A."/>
            <person name="Alvarado L."/>
            <person name="Berlin A.M."/>
            <person name="Chapman S.B."/>
            <person name="Dewar J."/>
            <person name="Goldberg J."/>
            <person name="Griggs A."/>
            <person name="Gujja S."/>
            <person name="Hansen M."/>
            <person name="Howarth C."/>
            <person name="Imamovic A."/>
            <person name="Larimer J."/>
            <person name="McCowan C."/>
            <person name="Murphy C."/>
            <person name="Pearson M."/>
            <person name="Priest M."/>
            <person name="Roberts A."/>
            <person name="Saif S."/>
            <person name="Shea T."/>
            <person name="Sykes S."/>
            <person name="Wortman J."/>
            <person name="Nusbaum C."/>
            <person name="Birren B."/>
        </authorList>
    </citation>
    <scope>NUCLEOTIDE SEQUENCE</scope>
    <source>
        <strain evidence="2">CBS 10117</strain>
    </source>
</reference>
<feature type="region of interest" description="Disordered" evidence="1">
    <location>
        <begin position="83"/>
        <end position="125"/>
    </location>
</feature>
<reference evidence="2" key="2">
    <citation type="submission" date="2024-02" db="EMBL/GenBank/DDBJ databases">
        <title>Comparative genomics of Cryptococcus and Kwoniella reveals pathogenesis evolution and contrasting modes of karyotype evolution via chromosome fusion or intercentromeric recombination.</title>
        <authorList>
            <person name="Coelho M.A."/>
            <person name="David-Palma M."/>
            <person name="Shea T."/>
            <person name="Bowers K."/>
            <person name="McGinley-Smith S."/>
            <person name="Mohammad A.W."/>
            <person name="Gnirke A."/>
            <person name="Yurkov A.M."/>
            <person name="Nowrousian M."/>
            <person name="Sun S."/>
            <person name="Cuomo C.A."/>
            <person name="Heitman J."/>
        </authorList>
    </citation>
    <scope>NUCLEOTIDE SEQUENCE</scope>
    <source>
        <strain evidence="2">CBS 10117</strain>
    </source>
</reference>
<proteinExistence type="predicted"/>
<dbReference type="Proteomes" id="UP000078595">
    <property type="component" value="Chromosome 5"/>
</dbReference>
<keyword evidence="3" id="KW-1185">Reference proteome</keyword>
<accession>A0AAJ8MGZ2</accession>
<dbReference type="EMBL" id="CP144534">
    <property type="protein sequence ID" value="WWC61851.1"/>
    <property type="molecule type" value="Genomic_DNA"/>
</dbReference>
<evidence type="ECO:0000313" key="3">
    <source>
        <dbReference type="Proteomes" id="UP000078595"/>
    </source>
</evidence>